<proteinExistence type="predicted"/>
<reference evidence="1" key="1">
    <citation type="submission" date="2023-08" db="EMBL/GenBank/DDBJ databases">
        <title>Chromosome-level Genome Assembly of mud carp (Cirrhinus molitorella).</title>
        <authorList>
            <person name="Liu H."/>
        </authorList>
    </citation>
    <scope>NUCLEOTIDE SEQUENCE</scope>
    <source>
        <strain evidence="1">Prfri</strain>
        <tissue evidence="1">Muscle</tissue>
    </source>
</reference>
<keyword evidence="2" id="KW-1185">Reference proteome</keyword>
<gene>
    <name evidence="1" type="ORF">Q8A67_020204</name>
</gene>
<sequence length="67" mass="7626">MEDLGRRRGVGGCWVAEQQRSVSFHHQPPGAFCAPDYRIIIIRALENGIRVGLYVGRHFNPKQLTLH</sequence>
<name>A0AA88TCN1_9TELE</name>
<dbReference type="EMBL" id="JAUYZG010000020">
    <property type="protein sequence ID" value="KAK2876108.1"/>
    <property type="molecule type" value="Genomic_DNA"/>
</dbReference>
<accession>A0AA88TCN1</accession>
<dbReference type="Proteomes" id="UP001187343">
    <property type="component" value="Unassembled WGS sequence"/>
</dbReference>
<dbReference type="AlphaFoldDB" id="A0AA88TCN1"/>
<comment type="caution">
    <text evidence="1">The sequence shown here is derived from an EMBL/GenBank/DDBJ whole genome shotgun (WGS) entry which is preliminary data.</text>
</comment>
<evidence type="ECO:0000313" key="2">
    <source>
        <dbReference type="Proteomes" id="UP001187343"/>
    </source>
</evidence>
<evidence type="ECO:0000313" key="1">
    <source>
        <dbReference type="EMBL" id="KAK2876108.1"/>
    </source>
</evidence>
<protein>
    <submittedName>
        <fullName evidence="1">Uncharacterized protein</fullName>
    </submittedName>
</protein>
<organism evidence="1 2">
    <name type="scientific">Cirrhinus molitorella</name>
    <name type="common">mud carp</name>
    <dbReference type="NCBI Taxonomy" id="172907"/>
    <lineage>
        <taxon>Eukaryota</taxon>
        <taxon>Metazoa</taxon>
        <taxon>Chordata</taxon>
        <taxon>Craniata</taxon>
        <taxon>Vertebrata</taxon>
        <taxon>Euteleostomi</taxon>
        <taxon>Actinopterygii</taxon>
        <taxon>Neopterygii</taxon>
        <taxon>Teleostei</taxon>
        <taxon>Ostariophysi</taxon>
        <taxon>Cypriniformes</taxon>
        <taxon>Cyprinidae</taxon>
        <taxon>Labeoninae</taxon>
        <taxon>Labeonini</taxon>
        <taxon>Cirrhinus</taxon>
    </lineage>
</organism>